<evidence type="ECO:0000259" key="1">
    <source>
        <dbReference type="Pfam" id="PF12728"/>
    </source>
</evidence>
<gene>
    <name evidence="2" type="ORF">AOB60_40325</name>
</gene>
<evidence type="ECO:0000313" key="2">
    <source>
        <dbReference type="EMBL" id="PNE36341.1"/>
    </source>
</evidence>
<dbReference type="InterPro" id="IPR041657">
    <property type="entry name" value="HTH_17"/>
</dbReference>
<dbReference type="RefSeq" id="WP_180990451.1">
    <property type="nucleotide sequence ID" value="NZ_LJSN01000005.1"/>
</dbReference>
<dbReference type="InterPro" id="IPR010093">
    <property type="entry name" value="SinI_DNA-bd"/>
</dbReference>
<name>A0A2N8P5R3_STRNR</name>
<reference evidence="3" key="1">
    <citation type="submission" date="2015-09" db="EMBL/GenBank/DDBJ databases">
        <authorList>
            <person name="Graham D.E."/>
            <person name="Mahan K.M."/>
            <person name="Klingeman D.M."/>
            <person name="Fida T."/>
            <person name="Giannone R.J."/>
            <person name="Hettich R.L."/>
            <person name="Parry R.J."/>
            <person name="Spain J.C."/>
        </authorList>
    </citation>
    <scope>NUCLEOTIDE SEQUENCE [LARGE SCALE GENOMIC DNA]</scope>
    <source>
        <strain evidence="3">JCM 4701</strain>
    </source>
</reference>
<dbReference type="Pfam" id="PF12728">
    <property type="entry name" value="HTH_17"/>
    <property type="match status" value="1"/>
</dbReference>
<dbReference type="NCBIfam" id="TIGR01764">
    <property type="entry name" value="excise"/>
    <property type="match status" value="1"/>
</dbReference>
<sequence>MLTIVVSDPQVLTVPEVMTALKLSRSKVYDLIRSGTLPSFTEGRARRIPLDALRTYIHNKLEEAA</sequence>
<accession>A0A2N8P5R3</accession>
<proteinExistence type="predicted"/>
<evidence type="ECO:0000313" key="3">
    <source>
        <dbReference type="Proteomes" id="UP000236047"/>
    </source>
</evidence>
<dbReference type="EMBL" id="LJSN01000005">
    <property type="protein sequence ID" value="PNE36341.1"/>
    <property type="molecule type" value="Genomic_DNA"/>
</dbReference>
<dbReference type="Proteomes" id="UP000236047">
    <property type="component" value="Unassembled WGS sequence"/>
</dbReference>
<dbReference type="AlphaFoldDB" id="A0A2N8P5R3"/>
<comment type="caution">
    <text evidence="2">The sequence shown here is derived from an EMBL/GenBank/DDBJ whole genome shotgun (WGS) entry which is preliminary data.</text>
</comment>
<dbReference type="GO" id="GO:0003677">
    <property type="term" value="F:DNA binding"/>
    <property type="evidence" value="ECO:0007669"/>
    <property type="project" value="InterPro"/>
</dbReference>
<organism evidence="2 3">
    <name type="scientific">Streptomyces noursei</name>
    <name type="common">Streptomyces albulus</name>
    <dbReference type="NCBI Taxonomy" id="1971"/>
    <lineage>
        <taxon>Bacteria</taxon>
        <taxon>Bacillati</taxon>
        <taxon>Actinomycetota</taxon>
        <taxon>Actinomycetes</taxon>
        <taxon>Kitasatosporales</taxon>
        <taxon>Streptomycetaceae</taxon>
        <taxon>Streptomyces</taxon>
    </lineage>
</organism>
<feature type="domain" description="Helix-turn-helix" evidence="1">
    <location>
        <begin position="11"/>
        <end position="58"/>
    </location>
</feature>
<protein>
    <submittedName>
        <fullName evidence="2">Excisionase</fullName>
    </submittedName>
</protein>
<keyword evidence="3" id="KW-1185">Reference proteome</keyword>